<dbReference type="SUPFAM" id="SSF46785">
    <property type="entry name" value="Winged helix' DNA-binding domain"/>
    <property type="match status" value="1"/>
</dbReference>
<dbReference type="InterPro" id="IPR002831">
    <property type="entry name" value="Tscrpt_reg_TrmB_N"/>
</dbReference>
<dbReference type="KEGG" id="nox:C5F49_04370"/>
<dbReference type="Gene3D" id="1.10.10.10">
    <property type="entry name" value="Winged helix-like DNA-binding domain superfamily/Winged helix DNA-binding domain"/>
    <property type="match status" value="1"/>
</dbReference>
<dbReference type="InterPro" id="IPR036388">
    <property type="entry name" value="WH-like_DNA-bd_sf"/>
</dbReference>
<accession>A0A7D5M4X4</accession>
<dbReference type="RefSeq" id="WP_179363538.1">
    <property type="nucleotide sequence ID" value="NZ_CP026994.1"/>
</dbReference>
<dbReference type="OrthoDB" id="4481at2157"/>
<dbReference type="AlphaFoldDB" id="A0A7D5M4X4"/>
<organism evidence="3 4">
    <name type="scientific">Nitrosopumilus oxyclinae</name>
    <dbReference type="NCBI Taxonomy" id="1959104"/>
    <lineage>
        <taxon>Archaea</taxon>
        <taxon>Nitrososphaerota</taxon>
        <taxon>Nitrososphaeria</taxon>
        <taxon>Nitrosopumilales</taxon>
        <taxon>Nitrosopumilaceae</taxon>
        <taxon>Nitrosopumilus</taxon>
    </lineage>
</organism>
<feature type="coiled-coil region" evidence="1">
    <location>
        <begin position="92"/>
        <end position="119"/>
    </location>
</feature>
<keyword evidence="1" id="KW-0175">Coiled coil</keyword>
<protein>
    <submittedName>
        <fullName evidence="3">TrmB family transcriptional regulator</fullName>
    </submittedName>
</protein>
<evidence type="ECO:0000313" key="4">
    <source>
        <dbReference type="Proteomes" id="UP000509441"/>
    </source>
</evidence>
<gene>
    <name evidence="3" type="ORF">C5F49_04370</name>
</gene>
<dbReference type="EMBL" id="CP026994">
    <property type="protein sequence ID" value="QLH04630.1"/>
    <property type="molecule type" value="Genomic_DNA"/>
</dbReference>
<dbReference type="InterPro" id="IPR036390">
    <property type="entry name" value="WH_DNA-bd_sf"/>
</dbReference>
<evidence type="ECO:0000256" key="1">
    <source>
        <dbReference type="SAM" id="Coils"/>
    </source>
</evidence>
<reference evidence="3 4" key="1">
    <citation type="submission" date="2018-02" db="EMBL/GenBank/DDBJ databases">
        <title>Complete genome of Nitrosopumilus oxyclinae HCE1.</title>
        <authorList>
            <person name="Qin W."/>
            <person name="Zheng Y."/>
            <person name="Stahl D.A."/>
        </authorList>
    </citation>
    <scope>NUCLEOTIDE SEQUENCE [LARGE SCALE GENOMIC DNA]</scope>
    <source>
        <strain evidence="3 4">HCE1</strain>
    </source>
</reference>
<dbReference type="Pfam" id="PF01978">
    <property type="entry name" value="TrmB"/>
    <property type="match status" value="1"/>
</dbReference>
<feature type="domain" description="Transcription regulator TrmB N-terminal" evidence="2">
    <location>
        <begin position="27"/>
        <end position="89"/>
    </location>
</feature>
<dbReference type="Proteomes" id="UP000509441">
    <property type="component" value="Chromosome"/>
</dbReference>
<dbReference type="InterPro" id="IPR051797">
    <property type="entry name" value="TrmB-like"/>
</dbReference>
<proteinExistence type="predicted"/>
<keyword evidence="4" id="KW-1185">Reference proteome</keyword>
<dbReference type="PANTHER" id="PTHR34293:SF1">
    <property type="entry name" value="HTH-TYPE TRANSCRIPTIONAL REGULATOR TRMBL2"/>
    <property type="match status" value="1"/>
</dbReference>
<dbReference type="GeneID" id="56061176"/>
<evidence type="ECO:0000259" key="2">
    <source>
        <dbReference type="Pfam" id="PF01978"/>
    </source>
</evidence>
<sequence>MTVTETVEEGLFQTENPIHELQRMLVRYDLTPNQAKVYLFLSKIGIKTASEISKALKIPRTETYHLLSTLQQKGIIFSVFGKPTKFNAVGLDESLEILINNEKNRLNELEAGKSSLIKLWNIIPKYGESEDESQENKFQSLQGRNSILGKLEQMIKESKENILVLGTDADFKRFYFTEFTELLNKTKSDLRILTDHQADTSNIFESIEPKKIKKIDDKNREDFCFIIKDNSEVIFFISNNKVKDMLAVWTDSNAFVTTLRSLFSLMWKKSHHIDETDAESLLGSEITYEHRLREIEQEKMILNYLQENFKLLDSGRSSN</sequence>
<dbReference type="PANTHER" id="PTHR34293">
    <property type="entry name" value="HTH-TYPE TRANSCRIPTIONAL REGULATOR TRMBL2"/>
    <property type="match status" value="1"/>
</dbReference>
<evidence type="ECO:0000313" key="3">
    <source>
        <dbReference type="EMBL" id="QLH04630.1"/>
    </source>
</evidence>
<name>A0A7D5M4X4_9ARCH</name>